<name>A0A1Q9F481_SYMMI</name>
<dbReference type="AlphaFoldDB" id="A0A1Q9F481"/>
<feature type="region of interest" description="Disordered" evidence="1">
    <location>
        <begin position="201"/>
        <end position="224"/>
    </location>
</feature>
<evidence type="ECO:0000313" key="3">
    <source>
        <dbReference type="Proteomes" id="UP000186817"/>
    </source>
</evidence>
<accession>A0A1Q9F481</accession>
<evidence type="ECO:0000313" key="2">
    <source>
        <dbReference type="EMBL" id="OLQ14419.1"/>
    </source>
</evidence>
<feature type="compositionally biased region" description="Polar residues" evidence="1">
    <location>
        <begin position="210"/>
        <end position="219"/>
    </location>
</feature>
<dbReference type="Proteomes" id="UP000186817">
    <property type="component" value="Unassembled WGS sequence"/>
</dbReference>
<dbReference type="PANTHER" id="PTHR35690:SF1">
    <property type="entry name" value="OS01G0363500 PROTEIN"/>
    <property type="match status" value="1"/>
</dbReference>
<dbReference type="PANTHER" id="PTHR35690">
    <property type="entry name" value="OS01G0363500 PROTEIN"/>
    <property type="match status" value="1"/>
</dbReference>
<comment type="caution">
    <text evidence="2">The sequence shown here is derived from an EMBL/GenBank/DDBJ whole genome shotgun (WGS) entry which is preliminary data.</text>
</comment>
<keyword evidence="3" id="KW-1185">Reference proteome</keyword>
<gene>
    <name evidence="2" type="ORF">AK812_SmicGene1446</name>
</gene>
<dbReference type="EMBL" id="LSRX01000015">
    <property type="protein sequence ID" value="OLQ14419.1"/>
    <property type="molecule type" value="Genomic_DNA"/>
</dbReference>
<dbReference type="OrthoDB" id="44190at2759"/>
<sequence length="397" mass="44308">MDQSPHGLVDCCELSEPETPDLGTPQSPMLIEFSLMTGDAEHLPKFEDLGLVADVFRVTAFCWRCATVAPQASQTFNRYPLKVSRAPNPTDINWRDVWFPAVVSGGEELHGVRGAKVGHRCLDLTPMPPAAQWSVQWVSLFILLGGPMVKVERLLAFFRVMAPRHRGKPARGSRCLWWCMALMLATAFVVPGHKPSVAPRRLARRAEVATSPSKQSETSPEAARATLAESALTRETSPEDVFEAIRVLEKAKNRTGDSGFTKYLTGDWRLIYTTGTKKTEDEIGRVNYVPITAVQRFDMEKKFIRNGVYLGPISLEFEGGFRWIEDLRRLEFDFEELKVCGYSLDLPDWLRGMAGMKSSKPYKKQPAFNFVAIDEKIAAARGAGGGVALWVRNELAN</sequence>
<proteinExistence type="predicted"/>
<evidence type="ECO:0000256" key="1">
    <source>
        <dbReference type="SAM" id="MobiDB-lite"/>
    </source>
</evidence>
<protein>
    <recommendedName>
        <fullName evidence="4">Plastid lipid-associated protein/fibrillin conserved domain-containing protein</fullName>
    </recommendedName>
</protein>
<reference evidence="2 3" key="1">
    <citation type="submission" date="2016-02" db="EMBL/GenBank/DDBJ databases">
        <title>Genome analysis of coral dinoflagellate symbionts highlights evolutionary adaptations to a symbiotic lifestyle.</title>
        <authorList>
            <person name="Aranda M."/>
            <person name="Li Y."/>
            <person name="Liew Y.J."/>
            <person name="Baumgarten S."/>
            <person name="Simakov O."/>
            <person name="Wilson M."/>
            <person name="Piel J."/>
            <person name="Ashoor H."/>
            <person name="Bougouffa S."/>
            <person name="Bajic V.B."/>
            <person name="Ryu T."/>
            <person name="Ravasi T."/>
            <person name="Bayer T."/>
            <person name="Micklem G."/>
            <person name="Kim H."/>
            <person name="Bhak J."/>
            <person name="Lajeunesse T.C."/>
            <person name="Voolstra C.R."/>
        </authorList>
    </citation>
    <scope>NUCLEOTIDE SEQUENCE [LARGE SCALE GENOMIC DNA]</scope>
    <source>
        <strain evidence="2 3">CCMP2467</strain>
    </source>
</reference>
<evidence type="ECO:0008006" key="4">
    <source>
        <dbReference type="Google" id="ProtNLM"/>
    </source>
</evidence>
<organism evidence="2 3">
    <name type="scientific">Symbiodinium microadriaticum</name>
    <name type="common">Dinoflagellate</name>
    <name type="synonym">Zooxanthella microadriatica</name>
    <dbReference type="NCBI Taxonomy" id="2951"/>
    <lineage>
        <taxon>Eukaryota</taxon>
        <taxon>Sar</taxon>
        <taxon>Alveolata</taxon>
        <taxon>Dinophyceae</taxon>
        <taxon>Suessiales</taxon>
        <taxon>Symbiodiniaceae</taxon>
        <taxon>Symbiodinium</taxon>
    </lineage>
</organism>